<accession>A9NMH7</accession>
<proteinExistence type="evidence at transcript level"/>
<dbReference type="Pfam" id="PF02810">
    <property type="entry name" value="SEC-C"/>
    <property type="match status" value="1"/>
</dbReference>
<dbReference type="PANTHER" id="PTHR36750:SF1">
    <property type="entry name" value="SEC-C MOTIF PROTEIN"/>
    <property type="match status" value="1"/>
</dbReference>
<dbReference type="OMA" id="KFTWARE"/>
<reference evidence="1" key="1">
    <citation type="journal article" date="2008" name="BMC Genomics">
        <title>A conifer genomics resource of 200,000 spruce (Picea spp.) ESTs and 6,464 high-quality, sequence-finished full-length cDNAs for Sitka spruce (Picea sitchensis).</title>
        <authorList>
            <person name="Ralph S.G."/>
            <person name="Chun H.J."/>
            <person name="Kolosova N."/>
            <person name="Cooper D."/>
            <person name="Oddy C."/>
            <person name="Ritland C.E."/>
            <person name="Kirkpatrick R."/>
            <person name="Moore R."/>
            <person name="Barber S."/>
            <person name="Holt R.A."/>
            <person name="Jones S.J."/>
            <person name="Marra M.A."/>
            <person name="Douglas C.J."/>
            <person name="Ritland K."/>
            <person name="Bohlmann J."/>
        </authorList>
    </citation>
    <scope>NUCLEOTIDE SEQUENCE</scope>
    <source>
        <tissue evidence="1">Bark</tissue>
    </source>
</reference>
<dbReference type="Gene3D" id="3.10.450.50">
    <property type="match status" value="1"/>
</dbReference>
<evidence type="ECO:0000313" key="1">
    <source>
        <dbReference type="EMBL" id="ABK21838.1"/>
    </source>
</evidence>
<dbReference type="EMBL" id="EF082481">
    <property type="protein sequence ID" value="ABK21838.1"/>
    <property type="molecule type" value="mRNA"/>
</dbReference>
<dbReference type="InterPro" id="IPR004027">
    <property type="entry name" value="SEC_C_motif"/>
</dbReference>
<dbReference type="AlphaFoldDB" id="A9NMH7"/>
<dbReference type="PANTHER" id="PTHR36750">
    <property type="entry name" value="SEC-C MOTIF PROTEIN"/>
    <property type="match status" value="1"/>
</dbReference>
<sequence>MKMATGFYNIRSRRLLTLHYSGIRHHLSQNKHPVPADLLPFRCITTTPLKNIEATVTRLSWVDKIKGVFTGQKPEDSQPAGAASSVTLENYADELKKARKLGSLGQFVRGRSSEATMSDAFEKQEAIIRALASHDSSGERLEAKHKAEAAKLCSCTIADVENALAKFTWTKEANKKMEKLKEQGKPMPKSLEEVQQLVGSTPMGIANTNLAKSGQISRNADCPCGSKKKYKRCCGKT</sequence>
<organism evidence="1">
    <name type="scientific">Picea sitchensis</name>
    <name type="common">Sitka spruce</name>
    <name type="synonym">Pinus sitchensis</name>
    <dbReference type="NCBI Taxonomy" id="3332"/>
    <lineage>
        <taxon>Eukaryota</taxon>
        <taxon>Viridiplantae</taxon>
        <taxon>Streptophyta</taxon>
        <taxon>Embryophyta</taxon>
        <taxon>Tracheophyta</taxon>
        <taxon>Spermatophyta</taxon>
        <taxon>Pinopsida</taxon>
        <taxon>Pinidae</taxon>
        <taxon>Conifers I</taxon>
        <taxon>Pinales</taxon>
        <taxon>Pinaceae</taxon>
        <taxon>Picea</taxon>
    </lineage>
</organism>
<evidence type="ECO:0008006" key="2">
    <source>
        <dbReference type="Google" id="ProtNLM"/>
    </source>
</evidence>
<name>A9NMH7_PICSI</name>
<dbReference type="SUPFAM" id="SSF103642">
    <property type="entry name" value="Sec-C motif"/>
    <property type="match status" value="1"/>
</dbReference>
<protein>
    <recommendedName>
        <fullName evidence="2">SecA Wing/Scaffold domain-containing protein</fullName>
    </recommendedName>
</protein>